<proteinExistence type="predicted"/>
<sequence>MTKKKDDKKASIVLGEPVDEVVDFLTDYFGQVEKEGRKVKGLDRIKALKKSLDDAKK</sequence>
<name>A0ABN6EPW3_9BACT</name>
<evidence type="ECO:0000313" key="1">
    <source>
        <dbReference type="EMBL" id="BCS87333.1"/>
    </source>
</evidence>
<reference evidence="1" key="1">
    <citation type="journal article" date="2022" name="Arch. Microbiol.">
        <title>Pseudodesulfovibrio sediminis sp. nov., a mesophilic and neutrophilic sulfate-reducing bacterium isolated from sediment of a brackish lake.</title>
        <authorList>
            <person name="Takahashi A."/>
            <person name="Kojima H."/>
            <person name="Watanabe M."/>
            <person name="Fukui M."/>
        </authorList>
    </citation>
    <scope>NUCLEOTIDE SEQUENCE</scope>
    <source>
        <strain evidence="1">SF6</strain>
    </source>
</reference>
<dbReference type="Proteomes" id="UP001053296">
    <property type="component" value="Chromosome"/>
</dbReference>
<keyword evidence="2" id="KW-1185">Reference proteome</keyword>
<protein>
    <submittedName>
        <fullName evidence="1">Uncharacterized protein</fullName>
    </submittedName>
</protein>
<accession>A0ABN6EPW3</accession>
<dbReference type="RefSeq" id="WP_229593482.1">
    <property type="nucleotide sequence ID" value="NZ_AP024485.1"/>
</dbReference>
<dbReference type="EMBL" id="AP024485">
    <property type="protein sequence ID" value="BCS87333.1"/>
    <property type="molecule type" value="Genomic_DNA"/>
</dbReference>
<evidence type="ECO:0000313" key="2">
    <source>
        <dbReference type="Proteomes" id="UP001053296"/>
    </source>
</evidence>
<gene>
    <name evidence="1" type="ORF">PSDVSF_05750</name>
</gene>
<organism evidence="1 2">
    <name type="scientific">Pseudodesulfovibrio sediminis</name>
    <dbReference type="NCBI Taxonomy" id="2810563"/>
    <lineage>
        <taxon>Bacteria</taxon>
        <taxon>Pseudomonadati</taxon>
        <taxon>Thermodesulfobacteriota</taxon>
        <taxon>Desulfovibrionia</taxon>
        <taxon>Desulfovibrionales</taxon>
        <taxon>Desulfovibrionaceae</taxon>
    </lineage>
</organism>